<reference evidence="2 3" key="1">
    <citation type="submission" date="2011-11" db="EMBL/GenBank/DDBJ databases">
        <title>Complete sequence of Spirochaeta sp. grapes.</title>
        <authorList>
            <consortium name="US DOE Joint Genome Institute"/>
            <person name="Lucas S."/>
            <person name="Han J."/>
            <person name="Lapidus A."/>
            <person name="Cheng J.-F."/>
            <person name="Goodwin L."/>
            <person name="Pitluck S."/>
            <person name="Peters L."/>
            <person name="Ovchinnikova G."/>
            <person name="Munk A.C."/>
            <person name="Detter J.C."/>
            <person name="Han C."/>
            <person name="Tapia R."/>
            <person name="Land M."/>
            <person name="Hauser L."/>
            <person name="Kyrpides N."/>
            <person name="Ivanova N."/>
            <person name="Pagani I."/>
            <person name="Ritalahtilisa K."/>
            <person name="Loeffler F."/>
            <person name="Woyke T."/>
        </authorList>
    </citation>
    <scope>NUCLEOTIDE SEQUENCE [LARGE SCALE GENOMIC DNA]</scope>
    <source>
        <strain evidence="3">ATCC BAA-1885 / DSM 22778 / Grapes</strain>
    </source>
</reference>
<dbReference type="AlphaFoldDB" id="G8QVS7"/>
<dbReference type="eggNOG" id="COG1887">
    <property type="taxonomic scope" value="Bacteria"/>
</dbReference>
<keyword evidence="1" id="KW-1133">Transmembrane helix</keyword>
<name>G8QVS7_SPHPG</name>
<keyword evidence="1" id="KW-0472">Membrane</keyword>
<dbReference type="Gene3D" id="3.40.50.12580">
    <property type="match status" value="1"/>
</dbReference>
<dbReference type="Proteomes" id="UP000005632">
    <property type="component" value="Chromosome"/>
</dbReference>
<dbReference type="OrthoDB" id="9780552at2"/>
<dbReference type="HOGENOM" id="CLU_037413_0_0_12"/>
<dbReference type="GO" id="GO:0016020">
    <property type="term" value="C:membrane"/>
    <property type="evidence" value="ECO:0007669"/>
    <property type="project" value="InterPro"/>
</dbReference>
<dbReference type="RefSeq" id="WP_014270217.1">
    <property type="nucleotide sequence ID" value="NC_016633.1"/>
</dbReference>
<keyword evidence="3" id="KW-1185">Reference proteome</keyword>
<dbReference type="GO" id="GO:0047355">
    <property type="term" value="F:CDP-glycerol glycerophosphotransferase activity"/>
    <property type="evidence" value="ECO:0007669"/>
    <property type="project" value="InterPro"/>
</dbReference>
<evidence type="ECO:0000256" key="1">
    <source>
        <dbReference type="SAM" id="Phobius"/>
    </source>
</evidence>
<accession>G8QVS7</accession>
<evidence type="ECO:0000313" key="2">
    <source>
        <dbReference type="EMBL" id="AEV29369.1"/>
    </source>
</evidence>
<dbReference type="KEGG" id="sgp:SpiGrapes_1562"/>
<dbReference type="EMBL" id="CP003155">
    <property type="protein sequence ID" value="AEV29369.1"/>
    <property type="molecule type" value="Genomic_DNA"/>
</dbReference>
<dbReference type="InterPro" id="IPR007554">
    <property type="entry name" value="Glycerophosphate_synth"/>
</dbReference>
<evidence type="ECO:0000313" key="3">
    <source>
        <dbReference type="Proteomes" id="UP000005632"/>
    </source>
</evidence>
<proteinExistence type="predicted"/>
<keyword evidence="2" id="KW-0808">Transferase</keyword>
<sequence length="408" mass="46667">MLLLYIDPGTGSMLFSIIIGLVTMLYFVAKAALIKVKFFLTGGKAVASNKNRYPFVIYSESERYWSVFKPILDAFEKRQISVMYFTSAEKDPFFSNPYSYINGEFIGEGNKAFTRLNFLEADICLMTTPGLDVYQLKRSRGVKHYAHVLHSVADATSYRLFGLDYFDSVFLSGTYQEAHIRILEEQRGIAKKELVVVGCTYLDMLNQQLSTFEPDENHLFTVLVAPSWGSNGILSKYGERLLDPLVETGFQIIVRPHPQSIQSEKAVLERLQRRYASSSNLEWNYSRENIGTLFRSDIMISDFSGVIFDYSFLLDRPFLYVNANFDDRPYDGGSIDEEPWKFKILPEIGVELIESSFPTIKEVLLDTVQNETLTKNRLQAKETAWQFRGHSGEKIVDYLAAKQKELGL</sequence>
<feature type="transmembrane region" description="Helical" evidence="1">
    <location>
        <begin position="12"/>
        <end position="29"/>
    </location>
</feature>
<organism evidence="2 3">
    <name type="scientific">Sphaerochaeta pleomorpha (strain ATCC BAA-1885 / DSM 22778 / Grapes)</name>
    <dbReference type="NCBI Taxonomy" id="158190"/>
    <lineage>
        <taxon>Bacteria</taxon>
        <taxon>Pseudomonadati</taxon>
        <taxon>Spirochaetota</taxon>
        <taxon>Spirochaetia</taxon>
        <taxon>Spirochaetales</taxon>
        <taxon>Sphaerochaetaceae</taxon>
        <taxon>Sphaerochaeta</taxon>
    </lineage>
</organism>
<dbReference type="InterPro" id="IPR043148">
    <property type="entry name" value="TagF_C"/>
</dbReference>
<protein>
    <submittedName>
        <fullName evidence="2">Glycosyl/glycerophosphate transferase, teichoic acid biosynthesis</fullName>
    </submittedName>
</protein>
<gene>
    <name evidence="2" type="ordered locus">SpiGrapes_1562</name>
</gene>
<dbReference type="STRING" id="158190.SpiGrapes_1562"/>
<dbReference type="Pfam" id="PF04464">
    <property type="entry name" value="Glyphos_transf"/>
    <property type="match status" value="1"/>
</dbReference>
<keyword evidence="1" id="KW-0812">Transmembrane</keyword>